<dbReference type="Proteomes" id="UP000732193">
    <property type="component" value="Unassembled WGS sequence"/>
</dbReference>
<dbReference type="AlphaFoldDB" id="A0AAE3B5M7"/>
<protein>
    <recommendedName>
        <fullName evidence="3">Tail assembly chaperone</fullName>
    </recommendedName>
</protein>
<dbReference type="EMBL" id="JAFBRM010000001">
    <property type="protein sequence ID" value="MBM1713189.1"/>
    <property type="molecule type" value="Genomic_DNA"/>
</dbReference>
<evidence type="ECO:0008006" key="3">
    <source>
        <dbReference type="Google" id="ProtNLM"/>
    </source>
</evidence>
<reference evidence="1 2" key="1">
    <citation type="submission" date="2021-01" db="EMBL/GenBank/DDBJ databases">
        <title>Diatom-associated Roseobacters Show Island Model of Population Structure.</title>
        <authorList>
            <person name="Qu L."/>
            <person name="Feng X."/>
            <person name="Chen Y."/>
            <person name="Li L."/>
            <person name="Wang X."/>
            <person name="Hu Z."/>
            <person name="Wang H."/>
            <person name="Luo H."/>
        </authorList>
    </citation>
    <scope>NUCLEOTIDE SEQUENCE [LARGE SCALE GENOMIC DNA]</scope>
    <source>
        <strain evidence="1 2">TR60-84</strain>
    </source>
</reference>
<evidence type="ECO:0000313" key="1">
    <source>
        <dbReference type="EMBL" id="MBM1713189.1"/>
    </source>
</evidence>
<proteinExistence type="predicted"/>
<sequence length="207" mass="22531">MKTQHAYDKITLEFGGNTVFLRPSLRAALFLENLHGGFPALLRKLAEFDTGTVWHIIKETAGKTASDDLFGYVADKSLSSFADASQAPLFRLVAALLPEAPETEAETTTSAPVAWSDAFRELFKIATGWLGWSPEVAWNATPQEITDAFEAHISKLKALNGSGDSKEAPTSEDQRAQNVALGLDPEFDRAGLHALKKLSMQREGQLA</sequence>
<dbReference type="RefSeq" id="WP_203241613.1">
    <property type="nucleotide sequence ID" value="NZ_JAFBRH010000001.1"/>
</dbReference>
<organism evidence="1 2">
    <name type="scientific">Sulfitobacter geojensis</name>
    <dbReference type="NCBI Taxonomy" id="1342299"/>
    <lineage>
        <taxon>Bacteria</taxon>
        <taxon>Pseudomonadati</taxon>
        <taxon>Pseudomonadota</taxon>
        <taxon>Alphaproteobacteria</taxon>
        <taxon>Rhodobacterales</taxon>
        <taxon>Roseobacteraceae</taxon>
        <taxon>Sulfitobacter</taxon>
    </lineage>
</organism>
<name>A0AAE3B5M7_9RHOB</name>
<comment type="caution">
    <text evidence="1">The sequence shown here is derived from an EMBL/GenBank/DDBJ whole genome shotgun (WGS) entry which is preliminary data.</text>
</comment>
<keyword evidence="2" id="KW-1185">Reference proteome</keyword>
<evidence type="ECO:0000313" key="2">
    <source>
        <dbReference type="Proteomes" id="UP000732193"/>
    </source>
</evidence>
<gene>
    <name evidence="1" type="ORF">JQV55_06415</name>
</gene>
<accession>A0AAE3B5M7</accession>